<dbReference type="RefSeq" id="WP_386733425.1">
    <property type="nucleotide sequence ID" value="NZ_JBHRXI010000001.1"/>
</dbReference>
<dbReference type="InterPro" id="IPR010349">
    <property type="entry name" value="Asparaginase_II"/>
</dbReference>
<accession>A0ABV7TEK0</accession>
<name>A0ABV7TEK0_9RHOB</name>
<organism evidence="1 2">
    <name type="scientific">Lutimaribacter marinistellae</name>
    <dbReference type="NCBI Taxonomy" id="1820329"/>
    <lineage>
        <taxon>Bacteria</taxon>
        <taxon>Pseudomonadati</taxon>
        <taxon>Pseudomonadota</taxon>
        <taxon>Alphaproteobacteria</taxon>
        <taxon>Rhodobacterales</taxon>
        <taxon>Roseobacteraceae</taxon>
        <taxon>Lutimaribacter</taxon>
    </lineage>
</organism>
<proteinExistence type="predicted"/>
<dbReference type="EMBL" id="JBHRXI010000001">
    <property type="protein sequence ID" value="MFC3612235.1"/>
    <property type="molecule type" value="Genomic_DNA"/>
</dbReference>
<evidence type="ECO:0000313" key="2">
    <source>
        <dbReference type="Proteomes" id="UP001595629"/>
    </source>
</evidence>
<evidence type="ECO:0000313" key="1">
    <source>
        <dbReference type="EMBL" id="MFC3612235.1"/>
    </source>
</evidence>
<dbReference type="Pfam" id="PF06089">
    <property type="entry name" value="Asparaginase_II"/>
    <property type="match status" value="1"/>
</dbReference>
<dbReference type="InterPro" id="IPR012338">
    <property type="entry name" value="Beta-lactam/transpept-like"/>
</dbReference>
<dbReference type="SUPFAM" id="SSF56601">
    <property type="entry name" value="beta-lactamase/transpeptidase-like"/>
    <property type="match status" value="1"/>
</dbReference>
<protein>
    <submittedName>
        <fullName evidence="1">Asparaginase</fullName>
    </submittedName>
</protein>
<dbReference type="Proteomes" id="UP001595629">
    <property type="component" value="Unassembled WGS sequence"/>
</dbReference>
<dbReference type="PANTHER" id="PTHR42110">
    <property type="entry name" value="L-ASPARAGINASE, PUTATIVE (AFU_ORTHOLOGUE AFUA_3G11890)-RELATED"/>
    <property type="match status" value="1"/>
</dbReference>
<keyword evidence="2" id="KW-1185">Reference proteome</keyword>
<sequence length="332" mass="35099">MTDPVTMTELWRGELLESLHRGHAVICDETGQVVQAWGDPGAVIYPRSSCKMIQALPLITSGAAAKWQLGPEQLALACASHNGAAIHTDRVRAWAEMLGLGEADFRCGPQDPDDRDAHEALIRAHEQPCQIHNNCSGKHAGFLTLSQHMGAGPEYIEIDHPVQQAVRAAFEEVTGETSPGYGIDGCSAPNFATTVEGLARAMAWFASAGGRSDRQSAAAVDLVDAMTRHPELVAGEGRACTELMRAMGGRVAIKTGAEAVFVAIIPEKKLGVAVKIVDGATRASECAIAAILSHLGVLDADHPAARTFLNPEIKSRRGIHAGEIRPAGGFPA</sequence>
<comment type="caution">
    <text evidence="1">The sequence shown here is derived from an EMBL/GenBank/DDBJ whole genome shotgun (WGS) entry which is preliminary data.</text>
</comment>
<dbReference type="PANTHER" id="PTHR42110:SF1">
    <property type="entry name" value="L-ASPARAGINASE, PUTATIVE (AFU_ORTHOLOGUE AFUA_3G11890)-RELATED"/>
    <property type="match status" value="1"/>
</dbReference>
<reference evidence="2" key="1">
    <citation type="journal article" date="2019" name="Int. J. Syst. Evol. Microbiol.">
        <title>The Global Catalogue of Microorganisms (GCM) 10K type strain sequencing project: providing services to taxonomists for standard genome sequencing and annotation.</title>
        <authorList>
            <consortium name="The Broad Institute Genomics Platform"/>
            <consortium name="The Broad Institute Genome Sequencing Center for Infectious Disease"/>
            <person name="Wu L."/>
            <person name="Ma J."/>
        </authorList>
    </citation>
    <scope>NUCLEOTIDE SEQUENCE [LARGE SCALE GENOMIC DNA]</scope>
    <source>
        <strain evidence="2">KCTC 42911</strain>
    </source>
</reference>
<gene>
    <name evidence="1" type="ORF">ACFORG_00560</name>
</gene>